<evidence type="ECO:0000256" key="6">
    <source>
        <dbReference type="HAMAP-Rule" id="MF_01216"/>
    </source>
</evidence>
<reference evidence="8" key="1">
    <citation type="submission" date="2019-09" db="EMBL/GenBank/DDBJ databases">
        <authorList>
            <person name="Teo W.F.A."/>
            <person name="Duangmal K."/>
        </authorList>
    </citation>
    <scope>NUCLEOTIDE SEQUENCE [LARGE SCALE GENOMIC DNA]</scope>
    <source>
        <strain evidence="8">K81G1</strain>
    </source>
</reference>
<comment type="catalytic activity">
    <reaction evidence="5">
        <text>N,N-dimethyl-1,4-phenylenediamine + anthranilate + 2 NAD(+) = 2-(4-dimethylaminophenyl)diazenylbenzoate + 2 NADH + 2 H(+)</text>
        <dbReference type="Rhea" id="RHEA:55872"/>
        <dbReference type="ChEBI" id="CHEBI:15378"/>
        <dbReference type="ChEBI" id="CHEBI:15783"/>
        <dbReference type="ChEBI" id="CHEBI:16567"/>
        <dbReference type="ChEBI" id="CHEBI:57540"/>
        <dbReference type="ChEBI" id="CHEBI:57945"/>
        <dbReference type="ChEBI" id="CHEBI:71579"/>
        <dbReference type="EC" id="1.7.1.17"/>
    </reaction>
    <physiologicalReaction direction="right-to-left" evidence="5">
        <dbReference type="Rhea" id="RHEA:55874"/>
    </physiologicalReaction>
</comment>
<protein>
    <recommendedName>
        <fullName evidence="6">FMN dependent NADH:quinone oxidoreductase</fullName>
        <ecNumber evidence="6">1.6.5.-</ecNumber>
    </recommendedName>
    <alternativeName>
        <fullName evidence="6">Azo-dye reductase</fullName>
    </alternativeName>
    <alternativeName>
        <fullName evidence="6">FMN-dependent NADH-azo compound oxidoreductase</fullName>
    </alternativeName>
    <alternativeName>
        <fullName evidence="6">FMN-dependent NADH-azoreductase</fullName>
        <ecNumber evidence="6">1.7.1.17</ecNumber>
    </alternativeName>
</protein>
<dbReference type="EC" id="1.6.5.-" evidence="6"/>
<evidence type="ECO:0000256" key="4">
    <source>
        <dbReference type="ARBA" id="ARBA00023027"/>
    </source>
</evidence>
<feature type="binding site" evidence="6">
    <location>
        <begin position="109"/>
        <end position="112"/>
    </location>
    <ligand>
        <name>FMN</name>
        <dbReference type="ChEBI" id="CHEBI:58210"/>
    </ligand>
</feature>
<evidence type="ECO:0000256" key="5">
    <source>
        <dbReference type="ARBA" id="ARBA00048542"/>
    </source>
</evidence>
<dbReference type="GO" id="GO:0009055">
    <property type="term" value="F:electron transfer activity"/>
    <property type="evidence" value="ECO:0007669"/>
    <property type="project" value="UniProtKB-UniRule"/>
</dbReference>
<dbReference type="HAMAP" id="MF_01216">
    <property type="entry name" value="Azoreductase_type1"/>
    <property type="match status" value="1"/>
</dbReference>
<organism evidence="8 9">
    <name type="scientific">Amycolatopsis acidicola</name>
    <dbReference type="NCBI Taxonomy" id="2596893"/>
    <lineage>
        <taxon>Bacteria</taxon>
        <taxon>Bacillati</taxon>
        <taxon>Actinomycetota</taxon>
        <taxon>Actinomycetes</taxon>
        <taxon>Pseudonocardiales</taxon>
        <taxon>Pseudonocardiaceae</taxon>
        <taxon>Amycolatopsis</taxon>
    </lineage>
</organism>
<dbReference type="AlphaFoldDB" id="A0A5N0UT68"/>
<comment type="cofactor">
    <cofactor evidence="6">
        <name>FMN</name>
        <dbReference type="ChEBI" id="CHEBI:58210"/>
    </cofactor>
    <text evidence="6">Binds 1 FMN per subunit.</text>
</comment>
<comment type="similarity">
    <text evidence="6">Belongs to the azoreductase type 1 family.</text>
</comment>
<comment type="caution">
    <text evidence="6">Lacks conserved residue(s) required for the propagation of feature annotation.</text>
</comment>
<evidence type="ECO:0000256" key="3">
    <source>
        <dbReference type="ARBA" id="ARBA00023002"/>
    </source>
</evidence>
<gene>
    <name evidence="6" type="primary">azoR</name>
    <name evidence="8" type="ORF">FPZ12_035180</name>
</gene>
<evidence type="ECO:0000259" key="7">
    <source>
        <dbReference type="Pfam" id="PF02525"/>
    </source>
</evidence>
<comment type="function">
    <text evidence="6">Quinone reductase that provides resistance to thiol-specific stress caused by electrophilic quinones.</text>
</comment>
<dbReference type="GO" id="GO:0010181">
    <property type="term" value="F:FMN binding"/>
    <property type="evidence" value="ECO:0007669"/>
    <property type="project" value="UniProtKB-UniRule"/>
</dbReference>
<dbReference type="SUPFAM" id="SSF52218">
    <property type="entry name" value="Flavoproteins"/>
    <property type="match status" value="1"/>
</dbReference>
<comment type="caution">
    <text evidence="8">The sequence shown here is derived from an EMBL/GenBank/DDBJ whole genome shotgun (WGS) entry which is preliminary data.</text>
</comment>
<dbReference type="OrthoDB" id="9805013at2"/>
<comment type="catalytic activity">
    <reaction evidence="6">
        <text>2 a quinone + NADH + H(+) = 2 a 1,4-benzosemiquinone + NAD(+)</text>
        <dbReference type="Rhea" id="RHEA:65952"/>
        <dbReference type="ChEBI" id="CHEBI:15378"/>
        <dbReference type="ChEBI" id="CHEBI:57540"/>
        <dbReference type="ChEBI" id="CHEBI:57945"/>
        <dbReference type="ChEBI" id="CHEBI:132124"/>
        <dbReference type="ChEBI" id="CHEBI:134225"/>
    </reaction>
</comment>
<dbReference type="EMBL" id="VMNW02000079">
    <property type="protein sequence ID" value="KAA9153165.1"/>
    <property type="molecule type" value="Genomic_DNA"/>
</dbReference>
<dbReference type="InterPro" id="IPR050104">
    <property type="entry name" value="FMN-dep_NADH:Q_OxRdtase_AzoR1"/>
</dbReference>
<dbReference type="PANTHER" id="PTHR43741">
    <property type="entry name" value="FMN-DEPENDENT NADH-AZOREDUCTASE 1"/>
    <property type="match status" value="1"/>
</dbReference>
<comment type="function">
    <text evidence="6">Also exhibits azoreductase activity. Catalyzes the reductive cleavage of the azo bond in aromatic azo compounds to the corresponding amines.</text>
</comment>
<dbReference type="RefSeq" id="WP_144750449.1">
    <property type="nucleotide sequence ID" value="NZ_VMNW02000079.1"/>
</dbReference>
<dbReference type="GO" id="GO:0016652">
    <property type="term" value="F:oxidoreductase activity, acting on NAD(P)H as acceptor"/>
    <property type="evidence" value="ECO:0007669"/>
    <property type="project" value="UniProtKB-UniRule"/>
</dbReference>
<dbReference type="Proteomes" id="UP000319769">
    <property type="component" value="Unassembled WGS sequence"/>
</dbReference>
<keyword evidence="3 6" id="KW-0560">Oxidoreductase</keyword>
<evidence type="ECO:0000313" key="8">
    <source>
        <dbReference type="EMBL" id="KAA9153165.1"/>
    </source>
</evidence>
<dbReference type="GO" id="GO:0016655">
    <property type="term" value="F:oxidoreductase activity, acting on NAD(P)H, quinone or similar compound as acceptor"/>
    <property type="evidence" value="ECO:0007669"/>
    <property type="project" value="InterPro"/>
</dbReference>
<dbReference type="Gene3D" id="3.40.50.360">
    <property type="match status" value="1"/>
</dbReference>
<dbReference type="PANTHER" id="PTHR43741:SF4">
    <property type="entry name" value="FMN-DEPENDENT NADH:QUINONE OXIDOREDUCTASE"/>
    <property type="match status" value="1"/>
</dbReference>
<keyword evidence="4 6" id="KW-0520">NAD</keyword>
<evidence type="ECO:0000313" key="9">
    <source>
        <dbReference type="Proteomes" id="UP000319769"/>
    </source>
</evidence>
<proteinExistence type="inferred from homology"/>
<feature type="domain" description="Flavodoxin-like fold" evidence="7">
    <location>
        <begin position="3"/>
        <end position="195"/>
    </location>
</feature>
<accession>A0A5N0UT68</accession>
<dbReference type="Pfam" id="PF02525">
    <property type="entry name" value="Flavodoxin_2"/>
    <property type="match status" value="1"/>
</dbReference>
<dbReference type="InterPro" id="IPR003680">
    <property type="entry name" value="Flavodoxin_fold"/>
</dbReference>
<dbReference type="EC" id="1.7.1.17" evidence="6"/>
<dbReference type="InterPro" id="IPR029039">
    <property type="entry name" value="Flavoprotein-like_sf"/>
</dbReference>
<dbReference type="InterPro" id="IPR023048">
    <property type="entry name" value="NADH:quinone_OxRdtase_FMN_depd"/>
</dbReference>
<sequence>MTNLLHVDSSAGPAGLSVSRELTARFAATWREHHGDAGYRYRDVVADPVPLVNPAYVTLGTRVERLGTVPRGKIAELAESAAEEREWALTDPLVEEVLAAGTVLIGTPMYNFSVPAALKAWIDRITFPGVFTDPGTGESLLAATRVVIVAARGGGYGPGSPREGFDFQEPFLRKYFENLGVTDFTFIHADLTRAADIPQLHALRDLGAASYATAADRVVQEAGGGAVKMQNG</sequence>
<evidence type="ECO:0000256" key="1">
    <source>
        <dbReference type="ARBA" id="ARBA00022630"/>
    </source>
</evidence>
<feature type="binding site" evidence="6">
    <location>
        <position position="10"/>
    </location>
    <ligand>
        <name>FMN</name>
        <dbReference type="ChEBI" id="CHEBI:58210"/>
    </ligand>
</feature>
<keyword evidence="9" id="KW-1185">Reference proteome</keyword>
<keyword evidence="2 6" id="KW-0288">FMN</keyword>
<evidence type="ECO:0000256" key="2">
    <source>
        <dbReference type="ARBA" id="ARBA00022643"/>
    </source>
</evidence>
<name>A0A5N0UT68_9PSEU</name>
<keyword evidence="1 6" id="KW-0285">Flavoprotein</keyword>
<feature type="binding site" evidence="6">
    <location>
        <begin position="17"/>
        <end position="19"/>
    </location>
    <ligand>
        <name>FMN</name>
        <dbReference type="ChEBI" id="CHEBI:58210"/>
    </ligand>
</feature>
<comment type="subunit">
    <text evidence="6">Homodimer.</text>
</comment>